<name>C0QUF0_PERMH</name>
<protein>
    <submittedName>
        <fullName evidence="4">Tetratricopeptide repeat domain protein</fullName>
    </submittedName>
</protein>
<dbReference type="RefSeq" id="WP_012676470.1">
    <property type="nucleotide sequence ID" value="NC_012440.1"/>
</dbReference>
<evidence type="ECO:0000313" key="5">
    <source>
        <dbReference type="Proteomes" id="UP000001366"/>
    </source>
</evidence>
<dbReference type="InterPro" id="IPR019734">
    <property type="entry name" value="TPR_rpt"/>
</dbReference>
<dbReference type="Gene3D" id="1.25.40.10">
    <property type="entry name" value="Tetratricopeptide repeat domain"/>
    <property type="match status" value="1"/>
</dbReference>
<reference evidence="4 5" key="1">
    <citation type="journal article" date="2009" name="J. Bacteriol.">
        <title>Complete and draft genome sequences of six members of the Aquificales.</title>
        <authorList>
            <person name="Reysenbach A.L."/>
            <person name="Hamamura N."/>
            <person name="Podar M."/>
            <person name="Griffiths E."/>
            <person name="Ferreira S."/>
            <person name="Hochstein R."/>
            <person name="Heidelberg J."/>
            <person name="Johnson J."/>
            <person name="Mead D."/>
            <person name="Pohorille A."/>
            <person name="Sarmiento M."/>
            <person name="Schweighofer K."/>
            <person name="Seshadri R."/>
            <person name="Voytek M.A."/>
        </authorList>
    </citation>
    <scope>NUCLEOTIDE SEQUENCE [LARGE SCALE GENOMIC DNA]</scope>
    <source>
        <strain evidence="5">DSM 14350 / EX-H1</strain>
    </source>
</reference>
<gene>
    <name evidence="4" type="ordered locus">PERMA_0526</name>
</gene>
<proteinExistence type="predicted"/>
<dbReference type="PROSITE" id="PS50005">
    <property type="entry name" value="TPR"/>
    <property type="match status" value="2"/>
</dbReference>
<evidence type="ECO:0000256" key="3">
    <source>
        <dbReference type="PROSITE-ProRule" id="PRU00339"/>
    </source>
</evidence>
<dbReference type="PaxDb" id="123214-PERMA_0526"/>
<keyword evidence="5" id="KW-1185">Reference proteome</keyword>
<dbReference type="InterPro" id="IPR011990">
    <property type="entry name" value="TPR-like_helical_dom_sf"/>
</dbReference>
<feature type="repeat" description="TPR" evidence="3">
    <location>
        <begin position="19"/>
        <end position="52"/>
    </location>
</feature>
<dbReference type="STRING" id="123214.PERMA_0526"/>
<organism evidence="4 5">
    <name type="scientific">Persephonella marina (strain DSM 14350 / EX-H1)</name>
    <dbReference type="NCBI Taxonomy" id="123214"/>
    <lineage>
        <taxon>Bacteria</taxon>
        <taxon>Pseudomonadati</taxon>
        <taxon>Aquificota</taxon>
        <taxon>Aquificia</taxon>
        <taxon>Aquificales</taxon>
        <taxon>Hydrogenothermaceae</taxon>
        <taxon>Persephonella</taxon>
    </lineage>
</organism>
<dbReference type="PANTHER" id="PTHR45586:SF1">
    <property type="entry name" value="LIPOPOLYSACCHARIDE ASSEMBLY PROTEIN B"/>
    <property type="match status" value="1"/>
</dbReference>
<evidence type="ECO:0000256" key="1">
    <source>
        <dbReference type="ARBA" id="ARBA00022737"/>
    </source>
</evidence>
<dbReference type="KEGG" id="pmx:PERMA_0526"/>
<feature type="repeat" description="TPR" evidence="3">
    <location>
        <begin position="53"/>
        <end position="86"/>
    </location>
</feature>
<dbReference type="SUPFAM" id="SSF48452">
    <property type="entry name" value="TPR-like"/>
    <property type="match status" value="1"/>
</dbReference>
<dbReference type="HOGENOM" id="CLU_146069_1_0_0"/>
<dbReference type="eggNOG" id="COG4783">
    <property type="taxonomic scope" value="Bacteria"/>
</dbReference>
<dbReference type="Proteomes" id="UP000001366">
    <property type="component" value="Chromosome"/>
</dbReference>
<dbReference type="AlphaFoldDB" id="C0QUF0"/>
<dbReference type="PANTHER" id="PTHR45586">
    <property type="entry name" value="TPR REPEAT-CONTAINING PROTEIN PA4667"/>
    <property type="match status" value="1"/>
</dbReference>
<accession>C0QUF0</accession>
<keyword evidence="1" id="KW-0677">Repeat</keyword>
<sequence>MSDRIDMLKKALEKDPENPLGLYGLGMEYMKMGNFEDAIVYLKKYLSVYDDQGAGYRALAQCYVKLGDIEKAIEAYERGIEQAKKYKHASMEKEFSQEIEILKGKIGKN</sequence>
<dbReference type="EMBL" id="CP001230">
    <property type="protein sequence ID" value="ACO04232.1"/>
    <property type="molecule type" value="Genomic_DNA"/>
</dbReference>
<dbReference type="InterPro" id="IPR051012">
    <property type="entry name" value="CellSynth/LPSAsmb/PSIAsmb"/>
</dbReference>
<keyword evidence="2 3" id="KW-0802">TPR repeat</keyword>
<dbReference type="SMART" id="SM00028">
    <property type="entry name" value="TPR"/>
    <property type="match status" value="2"/>
</dbReference>
<dbReference type="Pfam" id="PF14559">
    <property type="entry name" value="TPR_19"/>
    <property type="match status" value="1"/>
</dbReference>
<dbReference type="OrthoDB" id="14452at2"/>
<evidence type="ECO:0000256" key="2">
    <source>
        <dbReference type="ARBA" id="ARBA00022803"/>
    </source>
</evidence>
<evidence type="ECO:0000313" key="4">
    <source>
        <dbReference type="EMBL" id="ACO04232.1"/>
    </source>
</evidence>